<comment type="caution">
    <text evidence="2">The sequence shown here is derived from an EMBL/GenBank/DDBJ whole genome shotgun (WGS) entry which is preliminary data.</text>
</comment>
<dbReference type="InterPro" id="IPR029058">
    <property type="entry name" value="AB_hydrolase_fold"/>
</dbReference>
<dbReference type="Proteomes" id="UP000548476">
    <property type="component" value="Unassembled WGS sequence"/>
</dbReference>
<dbReference type="AlphaFoldDB" id="A0A841FKA5"/>
<dbReference type="Gene3D" id="3.40.50.1820">
    <property type="entry name" value="alpha/beta hydrolase"/>
    <property type="match status" value="1"/>
</dbReference>
<dbReference type="SUPFAM" id="SSF53474">
    <property type="entry name" value="alpha/beta-Hydrolases"/>
    <property type="match status" value="1"/>
</dbReference>
<dbReference type="Pfam" id="PF00561">
    <property type="entry name" value="Abhydrolase_1"/>
    <property type="match status" value="1"/>
</dbReference>
<dbReference type="GO" id="GO:0046464">
    <property type="term" value="P:acylglycerol catabolic process"/>
    <property type="evidence" value="ECO:0007669"/>
    <property type="project" value="TreeGrafter"/>
</dbReference>
<feature type="domain" description="AB hydrolase-1" evidence="1">
    <location>
        <begin position="25"/>
        <end position="230"/>
    </location>
</feature>
<dbReference type="PANTHER" id="PTHR43798">
    <property type="entry name" value="MONOACYLGLYCEROL LIPASE"/>
    <property type="match status" value="1"/>
</dbReference>
<dbReference type="RefSeq" id="WP_239122145.1">
    <property type="nucleotide sequence ID" value="NZ_BONT01000046.1"/>
</dbReference>
<gene>
    <name evidence="2" type="ORF">HNR73_004172</name>
</gene>
<evidence type="ECO:0000313" key="2">
    <source>
        <dbReference type="EMBL" id="MBB6036304.1"/>
    </source>
</evidence>
<keyword evidence="3" id="KW-1185">Reference proteome</keyword>
<dbReference type="InterPro" id="IPR050266">
    <property type="entry name" value="AB_hydrolase_sf"/>
</dbReference>
<protein>
    <submittedName>
        <fullName evidence="2">Pimeloyl-ACP methyl ester carboxylesterase</fullName>
    </submittedName>
</protein>
<evidence type="ECO:0000313" key="3">
    <source>
        <dbReference type="Proteomes" id="UP000548476"/>
    </source>
</evidence>
<organism evidence="2 3">
    <name type="scientific">Phytomonospora endophytica</name>
    <dbReference type="NCBI Taxonomy" id="714109"/>
    <lineage>
        <taxon>Bacteria</taxon>
        <taxon>Bacillati</taxon>
        <taxon>Actinomycetota</taxon>
        <taxon>Actinomycetes</taxon>
        <taxon>Micromonosporales</taxon>
        <taxon>Micromonosporaceae</taxon>
        <taxon>Phytomonospora</taxon>
    </lineage>
</organism>
<accession>A0A841FKA5</accession>
<sequence length="254" mass="26780">MTVRRTSHGAALEEFVTGSGEPVTLFAHGLAGSITTTRPFASGVTGTKVFFHARGHGGSSRGPMTYEGLAADLREVADAHDATRALGVSMGAGTLLRVVAETPGRFERLVLVLPAVVAGPRGPEAAAYWERVFAAEPAELAALLAEEVPPEAREAARPYVGEQVAALTGRRGRRMFGEIAADSPLADAASLKAVDVPVLLIGTEGDPRHPAEVTRRLAEALPNATAHVFGEPGLLWRYRTELRERISGFLNATG</sequence>
<dbReference type="GO" id="GO:0047372">
    <property type="term" value="F:monoacylglycerol lipase activity"/>
    <property type="evidence" value="ECO:0007669"/>
    <property type="project" value="TreeGrafter"/>
</dbReference>
<dbReference type="EMBL" id="JACHGT010000008">
    <property type="protein sequence ID" value="MBB6036304.1"/>
    <property type="molecule type" value="Genomic_DNA"/>
</dbReference>
<name>A0A841FKA5_9ACTN</name>
<evidence type="ECO:0000259" key="1">
    <source>
        <dbReference type="Pfam" id="PF00561"/>
    </source>
</evidence>
<dbReference type="InterPro" id="IPR000073">
    <property type="entry name" value="AB_hydrolase_1"/>
</dbReference>
<dbReference type="PANTHER" id="PTHR43798:SF5">
    <property type="entry name" value="MONOACYLGLYCEROL LIPASE ABHD6"/>
    <property type="match status" value="1"/>
</dbReference>
<reference evidence="2 3" key="1">
    <citation type="submission" date="2020-08" db="EMBL/GenBank/DDBJ databases">
        <title>Genomic Encyclopedia of Type Strains, Phase IV (KMG-IV): sequencing the most valuable type-strain genomes for metagenomic binning, comparative biology and taxonomic classification.</title>
        <authorList>
            <person name="Goeker M."/>
        </authorList>
    </citation>
    <scope>NUCLEOTIDE SEQUENCE [LARGE SCALE GENOMIC DNA]</scope>
    <source>
        <strain evidence="2 3">YIM 65646</strain>
    </source>
</reference>
<proteinExistence type="predicted"/>
<dbReference type="GO" id="GO:0016020">
    <property type="term" value="C:membrane"/>
    <property type="evidence" value="ECO:0007669"/>
    <property type="project" value="TreeGrafter"/>
</dbReference>